<dbReference type="Proteomes" id="UP000887566">
    <property type="component" value="Unplaced"/>
</dbReference>
<keyword evidence="2 4" id="KW-0853">WD repeat</keyword>
<evidence type="ECO:0000313" key="6">
    <source>
        <dbReference type="Proteomes" id="UP000887566"/>
    </source>
</evidence>
<protein>
    <submittedName>
        <fullName evidence="7">Protein TSSC1</fullName>
    </submittedName>
</protein>
<dbReference type="PROSITE" id="PS00678">
    <property type="entry name" value="WD_REPEATS_1"/>
    <property type="match status" value="1"/>
</dbReference>
<feature type="repeat" description="WD" evidence="4">
    <location>
        <begin position="221"/>
        <end position="263"/>
    </location>
</feature>
<comment type="similarity">
    <text evidence="1">Belongs to the WD repeat EIPR1 family.</text>
</comment>
<sequence>MASDDEASVIYGLDHQARSMCGIVAEQDRAQFLVGTQTLKFENQVCLLDLDEDRNQITKNSFAHKEGEIWQLSSCPSDASQVATCYSQLDGCKIRPQCAVWSMNVREPSDTTNQSLVPVSRLPVPEGSSHVSCFHWQPISDGNNPSRAMALCDGKVIVVDANFQGSQMQVVSQTQIESKAPMRLNNGKWNPHNNCNVIAAAVESSVQAWDIRSMSSAFTIENAHVPVVRDLDFNPNRQYLIATCGDDCKMRFWDTRKTDKSLMTVAQHSHWVWSVRFNPIHDQLLLSCSSDARLLLLSAASLSSEPNNDSDLDDSRETERMADGVVRTYEEHEESVYCCDWAPNDPWIFASLSYDGRLIIGRVPRKVKYQILQL</sequence>
<dbReference type="InterPro" id="IPR001680">
    <property type="entry name" value="WD40_rpt"/>
</dbReference>
<dbReference type="SMART" id="SM00320">
    <property type="entry name" value="WD40"/>
    <property type="match status" value="3"/>
</dbReference>
<evidence type="ECO:0000259" key="5">
    <source>
        <dbReference type="Pfam" id="PF23609"/>
    </source>
</evidence>
<dbReference type="InterPro" id="IPR015943">
    <property type="entry name" value="WD40/YVTN_repeat-like_dom_sf"/>
</dbReference>
<dbReference type="PROSITE" id="PS50082">
    <property type="entry name" value="WD_REPEATS_2"/>
    <property type="match status" value="1"/>
</dbReference>
<dbReference type="PANTHER" id="PTHR14205:SF15">
    <property type="entry name" value="EARP AND GARP COMPLEX-INTERACTING PROTEIN 1"/>
    <property type="match status" value="1"/>
</dbReference>
<keyword evidence="6" id="KW-1185">Reference proteome</keyword>
<dbReference type="Gene3D" id="2.130.10.10">
    <property type="entry name" value="YVTN repeat-like/Quinoprotein amine dehydrogenase"/>
    <property type="match status" value="1"/>
</dbReference>
<dbReference type="PANTHER" id="PTHR14205">
    <property type="entry name" value="WD-REPEAT PROTEIN"/>
    <property type="match status" value="1"/>
</dbReference>
<evidence type="ECO:0000256" key="4">
    <source>
        <dbReference type="PROSITE-ProRule" id="PRU00221"/>
    </source>
</evidence>
<reference evidence="7" key="1">
    <citation type="submission" date="2022-11" db="UniProtKB">
        <authorList>
            <consortium name="WormBaseParasite"/>
        </authorList>
    </citation>
    <scope>IDENTIFICATION</scope>
</reference>
<dbReference type="GO" id="GO:0016567">
    <property type="term" value="P:protein ubiquitination"/>
    <property type="evidence" value="ECO:0007669"/>
    <property type="project" value="TreeGrafter"/>
</dbReference>
<evidence type="ECO:0000256" key="1">
    <source>
        <dbReference type="ARBA" id="ARBA00005672"/>
    </source>
</evidence>
<keyword evidence="3" id="KW-0677">Repeat</keyword>
<evidence type="ECO:0000313" key="7">
    <source>
        <dbReference type="WBParaSite" id="PSAMB.scaffold517size48320.g6623.t1"/>
    </source>
</evidence>
<organism evidence="6 7">
    <name type="scientific">Plectus sambesii</name>
    <dbReference type="NCBI Taxonomy" id="2011161"/>
    <lineage>
        <taxon>Eukaryota</taxon>
        <taxon>Metazoa</taxon>
        <taxon>Ecdysozoa</taxon>
        <taxon>Nematoda</taxon>
        <taxon>Chromadorea</taxon>
        <taxon>Plectida</taxon>
        <taxon>Plectina</taxon>
        <taxon>Plectoidea</taxon>
        <taxon>Plectidae</taxon>
        <taxon>Plectus</taxon>
    </lineage>
</organism>
<dbReference type="InterPro" id="IPR059104">
    <property type="entry name" value="Beta-prop_EIPR1-like"/>
</dbReference>
<dbReference type="InterPro" id="IPR040323">
    <property type="entry name" value="EIPR1"/>
</dbReference>
<feature type="domain" description="EIPR1-like beta-propeller" evidence="5">
    <location>
        <begin position="7"/>
        <end position="296"/>
    </location>
</feature>
<dbReference type="WBParaSite" id="PSAMB.scaffold517size48320.g6623.t1">
    <property type="protein sequence ID" value="PSAMB.scaffold517size48320.g6623.t1"/>
    <property type="gene ID" value="PSAMB.scaffold517size48320.g6623"/>
</dbReference>
<dbReference type="FunFam" id="2.130.10.10:FF:000732">
    <property type="entry name" value="EARP-interacting protein homolog"/>
    <property type="match status" value="1"/>
</dbReference>
<evidence type="ECO:0000256" key="3">
    <source>
        <dbReference type="ARBA" id="ARBA00022737"/>
    </source>
</evidence>
<dbReference type="AlphaFoldDB" id="A0A914WUF7"/>
<proteinExistence type="inferred from homology"/>
<dbReference type="Pfam" id="PF00400">
    <property type="entry name" value="WD40"/>
    <property type="match status" value="1"/>
</dbReference>
<accession>A0A914WUF7</accession>
<evidence type="ECO:0000256" key="2">
    <source>
        <dbReference type="ARBA" id="ARBA00022574"/>
    </source>
</evidence>
<dbReference type="Pfam" id="PF23609">
    <property type="entry name" value="Beta-prop_EIPR1"/>
    <property type="match status" value="1"/>
</dbReference>
<dbReference type="SUPFAM" id="SSF101908">
    <property type="entry name" value="Putative isomerase YbhE"/>
    <property type="match status" value="1"/>
</dbReference>
<dbReference type="InterPro" id="IPR019775">
    <property type="entry name" value="WD40_repeat_CS"/>
</dbReference>
<name>A0A914WUF7_9BILA</name>